<sequence>MLQMNFNYICILVSYVDVWTKLYLVGQGVHENVNENGSLPLHEL</sequence>
<dbReference type="EMBL" id="FLUM01000003">
    <property type="protein sequence ID" value="SBW07031.1"/>
    <property type="molecule type" value="Genomic_DNA"/>
</dbReference>
<evidence type="ECO:0000313" key="1">
    <source>
        <dbReference type="EMBL" id="SBW07031.1"/>
    </source>
</evidence>
<dbReference type="AlphaFoldDB" id="A0A212K5P3"/>
<organism evidence="1">
    <name type="scientific">uncultured Dysgonomonas sp</name>
    <dbReference type="NCBI Taxonomy" id="206096"/>
    <lineage>
        <taxon>Bacteria</taxon>
        <taxon>Pseudomonadati</taxon>
        <taxon>Bacteroidota</taxon>
        <taxon>Bacteroidia</taxon>
        <taxon>Bacteroidales</taxon>
        <taxon>Dysgonomonadaceae</taxon>
        <taxon>Dysgonomonas</taxon>
        <taxon>environmental samples</taxon>
    </lineage>
</organism>
<accession>A0A212K5P3</accession>
<gene>
    <name evidence="1" type="ORF">KL86DYS1_31553</name>
</gene>
<proteinExistence type="predicted"/>
<reference evidence="1" key="1">
    <citation type="submission" date="2016-04" db="EMBL/GenBank/DDBJ databases">
        <authorList>
            <person name="Evans L.H."/>
            <person name="Alamgir A."/>
            <person name="Owens N."/>
            <person name="Weber N.D."/>
            <person name="Virtaneva K."/>
            <person name="Barbian K."/>
            <person name="Babar A."/>
            <person name="Rosenke K."/>
        </authorList>
    </citation>
    <scope>NUCLEOTIDE SEQUENCE</scope>
    <source>
        <strain evidence="1">86-1</strain>
    </source>
</reference>
<name>A0A212K5P3_9BACT</name>
<protein>
    <submittedName>
        <fullName evidence="1">Uncharacterized protein</fullName>
    </submittedName>
</protein>